<sequence length="524" mass="61888">MNINIAEIARNQEEYIRHQMAQFYSSLDAADSKTDELIRRAAFLVRHNYVKAQDYHSASGHFTLSVQDASLARVTLSFHDDELICSCSTTFPCRHQLAAIFYLYQYIDSLSSWLESFRTRATAQLSLLKQERTPEAWLRFVQDVYKRNLYQQQNLNPYLLDSIYSDMMEQIHAQMPLEREWQHFYVLFTHFALLSHTWKHFSANSSEAATTFYRHFIEDELETLQVEITANKPKSRLFALDPFYKVLRELAHFFLLNQNGYVDQRLEIYVALWNLVFTTKKEREDELERLNTARHYSEDLSLDSIKAIFLVMLERTDELNDYLVDLQPKDVLSWMDLAKTAALNNQQTVRATIIHRIIPLLEEFITQWLAPQFRMSFVKRFDLERQGIELSEEQEEMLFSAYGKYGVQPYSEYLIKTGQYPKWAALHQLYPTSLAFLELCGLKTVFEDKPAVLLPLYHSLVLEEINQKSRQHYKSAVRLLKKMKAAAKKSGKNEFWNDYVLTIRKNYKRMRALQEEIEKGNLML</sequence>
<dbReference type="Proteomes" id="UP000245938">
    <property type="component" value="Unassembled WGS sequence"/>
</dbReference>
<proteinExistence type="predicted"/>
<keyword evidence="1" id="KW-0862">Zinc</keyword>
<evidence type="ECO:0000256" key="1">
    <source>
        <dbReference type="PROSITE-ProRule" id="PRU00325"/>
    </source>
</evidence>
<feature type="domain" description="SWIM-type" evidence="2">
    <location>
        <begin position="72"/>
        <end position="104"/>
    </location>
</feature>
<dbReference type="InterPro" id="IPR007527">
    <property type="entry name" value="Znf_SWIM"/>
</dbReference>
<gene>
    <name evidence="3" type="ORF">DEX24_09690</name>
</gene>
<dbReference type="RefSeq" id="WP_109306230.1">
    <property type="nucleotide sequence ID" value="NZ_BJUF01000006.1"/>
</dbReference>
<comment type="caution">
    <text evidence="3">The sequence shown here is derived from an EMBL/GenBank/DDBJ whole genome shotgun (WGS) entry which is preliminary data.</text>
</comment>
<keyword evidence="1" id="KW-0863">Zinc-finger</keyword>
<reference evidence="3 4" key="1">
    <citation type="submission" date="2018-05" db="EMBL/GenBank/DDBJ databases">
        <title>Kurthia sibirica genome sequence.</title>
        <authorList>
            <person name="Maclea K.S."/>
            <person name="Goen A.E."/>
        </authorList>
    </citation>
    <scope>NUCLEOTIDE SEQUENCE [LARGE SCALE GENOMIC DNA]</scope>
    <source>
        <strain evidence="3 4">ATCC 49154</strain>
    </source>
</reference>
<organism evidence="3 4">
    <name type="scientific">Kurthia sibirica</name>
    <dbReference type="NCBI Taxonomy" id="202750"/>
    <lineage>
        <taxon>Bacteria</taxon>
        <taxon>Bacillati</taxon>
        <taxon>Bacillota</taxon>
        <taxon>Bacilli</taxon>
        <taxon>Bacillales</taxon>
        <taxon>Caryophanaceae</taxon>
        <taxon>Kurthia</taxon>
    </lineage>
</organism>
<dbReference type="OrthoDB" id="7593573at2"/>
<protein>
    <recommendedName>
        <fullName evidence="2">SWIM-type domain-containing protein</fullName>
    </recommendedName>
</protein>
<evidence type="ECO:0000313" key="3">
    <source>
        <dbReference type="EMBL" id="PWI25197.1"/>
    </source>
</evidence>
<name>A0A2U3AKX6_9BACL</name>
<dbReference type="EMBL" id="QFVR01000011">
    <property type="protein sequence ID" value="PWI25197.1"/>
    <property type="molecule type" value="Genomic_DNA"/>
</dbReference>
<evidence type="ECO:0000259" key="2">
    <source>
        <dbReference type="PROSITE" id="PS50966"/>
    </source>
</evidence>
<keyword evidence="4" id="KW-1185">Reference proteome</keyword>
<evidence type="ECO:0000313" key="4">
    <source>
        <dbReference type="Proteomes" id="UP000245938"/>
    </source>
</evidence>
<accession>A0A2U3AKX6</accession>
<dbReference type="PROSITE" id="PS50966">
    <property type="entry name" value="ZF_SWIM"/>
    <property type="match status" value="1"/>
</dbReference>
<keyword evidence="1" id="KW-0479">Metal-binding</keyword>
<dbReference type="AlphaFoldDB" id="A0A2U3AKX6"/>
<dbReference type="GO" id="GO:0008270">
    <property type="term" value="F:zinc ion binding"/>
    <property type="evidence" value="ECO:0007669"/>
    <property type="project" value="UniProtKB-KW"/>
</dbReference>